<keyword evidence="5 7" id="KW-1133">Transmembrane helix</keyword>
<evidence type="ECO:0000256" key="6">
    <source>
        <dbReference type="ARBA" id="ARBA00023136"/>
    </source>
</evidence>
<reference evidence="9 10" key="1">
    <citation type="submission" date="2022-02" db="EMBL/GenBank/DDBJ databases">
        <title>Draft genome sequence of Mezorhizobium retamae strain IRAMC:0171 isolated from Retama raetam nodules.</title>
        <authorList>
            <person name="Bengaied R."/>
            <person name="Sbissi I."/>
            <person name="Huber K."/>
            <person name="Ghodbane F."/>
            <person name="Nouioui I."/>
            <person name="Tarhouni M."/>
            <person name="Gtari M."/>
        </authorList>
    </citation>
    <scope>NUCLEOTIDE SEQUENCE [LARGE SCALE GENOMIC DNA]</scope>
    <source>
        <strain evidence="9 10">IRAMC:0171</strain>
    </source>
</reference>
<proteinExistence type="inferred from homology"/>
<evidence type="ECO:0000256" key="7">
    <source>
        <dbReference type="RuleBase" id="RU363032"/>
    </source>
</evidence>
<dbReference type="RefSeq" id="WP_239360717.1">
    <property type="nucleotide sequence ID" value="NZ_JAKREW010000001.1"/>
</dbReference>
<feature type="domain" description="ABC transmembrane type-1" evidence="8">
    <location>
        <begin position="92"/>
        <end position="272"/>
    </location>
</feature>
<protein>
    <submittedName>
        <fullName evidence="9">ABC transporter permease subunit</fullName>
    </submittedName>
</protein>
<name>A0ABS9Q964_9HYPH</name>
<dbReference type="SUPFAM" id="SSF161098">
    <property type="entry name" value="MetI-like"/>
    <property type="match status" value="1"/>
</dbReference>
<dbReference type="EMBL" id="JAKREW010000001">
    <property type="protein sequence ID" value="MCG7503458.1"/>
    <property type="molecule type" value="Genomic_DNA"/>
</dbReference>
<evidence type="ECO:0000256" key="3">
    <source>
        <dbReference type="ARBA" id="ARBA00022475"/>
    </source>
</evidence>
<dbReference type="CDD" id="cd06261">
    <property type="entry name" value="TM_PBP2"/>
    <property type="match status" value="1"/>
</dbReference>
<evidence type="ECO:0000256" key="2">
    <source>
        <dbReference type="ARBA" id="ARBA00022448"/>
    </source>
</evidence>
<comment type="subcellular location">
    <subcellularLocation>
        <location evidence="1 7">Cell membrane</location>
        <topology evidence="1 7">Multi-pass membrane protein</topology>
    </subcellularLocation>
</comment>
<feature type="transmembrane region" description="Helical" evidence="7">
    <location>
        <begin position="253"/>
        <end position="275"/>
    </location>
</feature>
<keyword evidence="10" id="KW-1185">Reference proteome</keyword>
<dbReference type="Gene3D" id="1.10.3720.10">
    <property type="entry name" value="MetI-like"/>
    <property type="match status" value="1"/>
</dbReference>
<evidence type="ECO:0000259" key="8">
    <source>
        <dbReference type="PROSITE" id="PS50928"/>
    </source>
</evidence>
<evidence type="ECO:0000256" key="4">
    <source>
        <dbReference type="ARBA" id="ARBA00022692"/>
    </source>
</evidence>
<dbReference type="InterPro" id="IPR035906">
    <property type="entry name" value="MetI-like_sf"/>
</dbReference>
<evidence type="ECO:0000313" key="10">
    <source>
        <dbReference type="Proteomes" id="UP001201701"/>
    </source>
</evidence>
<comment type="similarity">
    <text evidence="7">Belongs to the binding-protein-dependent transport system permease family.</text>
</comment>
<organism evidence="9 10">
    <name type="scientific">Mesorhizobium retamae</name>
    <dbReference type="NCBI Taxonomy" id="2912854"/>
    <lineage>
        <taxon>Bacteria</taxon>
        <taxon>Pseudomonadati</taxon>
        <taxon>Pseudomonadota</taxon>
        <taxon>Alphaproteobacteria</taxon>
        <taxon>Hyphomicrobiales</taxon>
        <taxon>Phyllobacteriaceae</taxon>
        <taxon>Mesorhizobium</taxon>
    </lineage>
</organism>
<keyword evidence="6 7" id="KW-0472">Membrane</keyword>
<keyword evidence="4 7" id="KW-0812">Transmembrane</keyword>
<comment type="caution">
    <text evidence="9">The sequence shown here is derived from an EMBL/GenBank/DDBJ whole genome shotgun (WGS) entry which is preliminary data.</text>
</comment>
<gene>
    <name evidence="9" type="ORF">L4923_00340</name>
</gene>
<dbReference type="Pfam" id="PF00528">
    <property type="entry name" value="BPD_transp_1"/>
    <property type="match status" value="1"/>
</dbReference>
<feature type="transmembrane region" description="Helical" evidence="7">
    <location>
        <begin position="131"/>
        <end position="152"/>
    </location>
</feature>
<dbReference type="PANTHER" id="PTHR30151">
    <property type="entry name" value="ALKANE SULFONATE ABC TRANSPORTER-RELATED, MEMBRANE SUBUNIT"/>
    <property type="match status" value="1"/>
</dbReference>
<sequence>MTLAADPRAVFTHVQPAPTTRRLPANRAGKTVSSGTILISTVTLLALFVLWLVATQLGWATPLFLPSPAEVLTQFQAVAVDGYADGTLLQHTLASLGRILVALCIGVLLGVPLGLLMGLNRWVRGTLSVPIGLYWGLPPLAYLPLLIIWLGIGESSKIVLLSLSTFAPICFSAQAGVRSVPVERINAALSLGATRLQLFTNIILPSALPEILTGLRIAVAAGLSCLVAAELIAARSGLGYMIMSAANFLSTDVVFVGLILIAALAFLFATGMRWLERKLVPWKGKI</sequence>
<dbReference type="InterPro" id="IPR000515">
    <property type="entry name" value="MetI-like"/>
</dbReference>
<feature type="transmembrane region" description="Helical" evidence="7">
    <location>
        <begin position="99"/>
        <end position="119"/>
    </location>
</feature>
<keyword evidence="3" id="KW-1003">Cell membrane</keyword>
<feature type="transmembrane region" description="Helical" evidence="7">
    <location>
        <begin position="31"/>
        <end position="54"/>
    </location>
</feature>
<evidence type="ECO:0000256" key="1">
    <source>
        <dbReference type="ARBA" id="ARBA00004651"/>
    </source>
</evidence>
<dbReference type="PANTHER" id="PTHR30151:SF25">
    <property type="entry name" value="TAURINE TRANSPORT SYSTEM PERMEASE PROTEIN TAUC"/>
    <property type="match status" value="1"/>
</dbReference>
<accession>A0ABS9Q964</accession>
<evidence type="ECO:0000256" key="5">
    <source>
        <dbReference type="ARBA" id="ARBA00022989"/>
    </source>
</evidence>
<dbReference type="Proteomes" id="UP001201701">
    <property type="component" value="Unassembled WGS sequence"/>
</dbReference>
<keyword evidence="2 7" id="KW-0813">Transport</keyword>
<evidence type="ECO:0000313" key="9">
    <source>
        <dbReference type="EMBL" id="MCG7503458.1"/>
    </source>
</evidence>
<feature type="transmembrane region" description="Helical" evidence="7">
    <location>
        <begin position="214"/>
        <end position="233"/>
    </location>
</feature>
<dbReference type="PROSITE" id="PS50928">
    <property type="entry name" value="ABC_TM1"/>
    <property type="match status" value="1"/>
</dbReference>